<keyword evidence="2" id="KW-1185">Reference proteome</keyword>
<reference evidence="1 2" key="1">
    <citation type="journal article" date="2022" name="New Phytol.">
        <title>Ecological generalism drives hyperdiversity of secondary metabolite gene clusters in xylarialean endophytes.</title>
        <authorList>
            <person name="Franco M.E.E."/>
            <person name="Wisecaver J.H."/>
            <person name="Arnold A.E."/>
            <person name="Ju Y.M."/>
            <person name="Slot J.C."/>
            <person name="Ahrendt S."/>
            <person name="Moore L.P."/>
            <person name="Eastman K.E."/>
            <person name="Scott K."/>
            <person name="Konkel Z."/>
            <person name="Mondo S.J."/>
            <person name="Kuo A."/>
            <person name="Hayes R.D."/>
            <person name="Haridas S."/>
            <person name="Andreopoulos B."/>
            <person name="Riley R."/>
            <person name="LaButti K."/>
            <person name="Pangilinan J."/>
            <person name="Lipzen A."/>
            <person name="Amirebrahimi M."/>
            <person name="Yan J."/>
            <person name="Adam C."/>
            <person name="Keymanesh K."/>
            <person name="Ng V."/>
            <person name="Louie K."/>
            <person name="Northen T."/>
            <person name="Drula E."/>
            <person name="Henrissat B."/>
            <person name="Hsieh H.M."/>
            <person name="Youens-Clark K."/>
            <person name="Lutzoni F."/>
            <person name="Miadlikowska J."/>
            <person name="Eastwood D.C."/>
            <person name="Hamelin R.C."/>
            <person name="Grigoriev I.V."/>
            <person name="U'Ren J.M."/>
        </authorList>
    </citation>
    <scope>NUCLEOTIDE SEQUENCE [LARGE SCALE GENOMIC DNA]</scope>
    <source>
        <strain evidence="1 2">CBS 119005</strain>
    </source>
</reference>
<evidence type="ECO:0000313" key="1">
    <source>
        <dbReference type="EMBL" id="KAI4862133.1"/>
    </source>
</evidence>
<gene>
    <name evidence="1" type="ORF">F4820DRAFT_431445</name>
</gene>
<dbReference type="EMBL" id="MU393533">
    <property type="protein sequence ID" value="KAI4862133.1"/>
    <property type="molecule type" value="Genomic_DNA"/>
</dbReference>
<proteinExistence type="predicted"/>
<sequence length="354" mass="39380">MATHQKGTIIVTGANGYLGSAIVRHIVSSPELQVYHSIFIVRDRSAANTRLTSALKAAVEKVSYEVVSLDLASLANVRRVATAINGRISAGTIPQIRALVLNAAFIEFETQTWAEEHGFDMAFASNYLGHWLLTVMLLQSVDLGTGRVTIVGSDMHNPDDWLTGVLGPYKHPDDKWRPFIAGENIDPIALGTWSTRAEDPSTNNGLRRYGAAKFCLVTMISELQRRLNSDPLLHRITTVGVDPGSMASSTGIARRTDWFSRNIVHGIIMPIMGYVMMWLYPESNGKMRTTARSARDVMNATMDVSVDKAAYFDGTALVETAVEARDVRKWEMIWRDSVRYTQLEEGETMLKNWK</sequence>
<evidence type="ECO:0000313" key="2">
    <source>
        <dbReference type="Proteomes" id="UP001497700"/>
    </source>
</evidence>
<name>A0ACB9YS02_9PEZI</name>
<protein>
    <submittedName>
        <fullName evidence="1">NAD(P)-binding protein</fullName>
    </submittedName>
</protein>
<comment type="caution">
    <text evidence="1">The sequence shown here is derived from an EMBL/GenBank/DDBJ whole genome shotgun (WGS) entry which is preliminary data.</text>
</comment>
<accession>A0ACB9YS02</accession>
<organism evidence="1 2">
    <name type="scientific">Hypoxylon rubiginosum</name>
    <dbReference type="NCBI Taxonomy" id="110542"/>
    <lineage>
        <taxon>Eukaryota</taxon>
        <taxon>Fungi</taxon>
        <taxon>Dikarya</taxon>
        <taxon>Ascomycota</taxon>
        <taxon>Pezizomycotina</taxon>
        <taxon>Sordariomycetes</taxon>
        <taxon>Xylariomycetidae</taxon>
        <taxon>Xylariales</taxon>
        <taxon>Hypoxylaceae</taxon>
        <taxon>Hypoxylon</taxon>
    </lineage>
</organism>
<dbReference type="Proteomes" id="UP001497700">
    <property type="component" value="Unassembled WGS sequence"/>
</dbReference>